<accession>A0A0V1BBI6</accession>
<name>A0A0V1BBI6_TRISP</name>
<evidence type="ECO:0000313" key="1">
    <source>
        <dbReference type="EMBL" id="KRY34310.1"/>
    </source>
</evidence>
<gene>
    <name evidence="1" type="ORF">T01_3527</name>
</gene>
<dbReference type="OrthoDB" id="10375136at2759"/>
<proteinExistence type="predicted"/>
<evidence type="ECO:0000313" key="2">
    <source>
        <dbReference type="Proteomes" id="UP000054776"/>
    </source>
</evidence>
<protein>
    <submittedName>
        <fullName evidence="1">Uncharacterized protein</fullName>
    </submittedName>
</protein>
<organism evidence="1 2">
    <name type="scientific">Trichinella spiralis</name>
    <name type="common">Trichina worm</name>
    <dbReference type="NCBI Taxonomy" id="6334"/>
    <lineage>
        <taxon>Eukaryota</taxon>
        <taxon>Metazoa</taxon>
        <taxon>Ecdysozoa</taxon>
        <taxon>Nematoda</taxon>
        <taxon>Enoplea</taxon>
        <taxon>Dorylaimia</taxon>
        <taxon>Trichinellida</taxon>
        <taxon>Trichinellidae</taxon>
        <taxon>Trichinella</taxon>
    </lineage>
</organism>
<keyword evidence="2" id="KW-1185">Reference proteome</keyword>
<dbReference type="AlphaFoldDB" id="A0A0V1BBI6"/>
<comment type="caution">
    <text evidence="1">The sequence shown here is derived from an EMBL/GenBank/DDBJ whole genome shotgun (WGS) entry which is preliminary data.</text>
</comment>
<sequence>MYYYLSAKTSDGMNSTLMRLEILSSTLCNPFQSKLPKCNAIRWQSEFHKTNMYYAMENNIITSNTIIITVTEQCNLLNIIQNRFKVPVIFYFQV</sequence>
<dbReference type="Proteomes" id="UP000054776">
    <property type="component" value="Unassembled WGS sequence"/>
</dbReference>
<reference evidence="1 2" key="1">
    <citation type="submission" date="2015-01" db="EMBL/GenBank/DDBJ databases">
        <title>Evolution of Trichinella species and genotypes.</title>
        <authorList>
            <person name="Korhonen P.K."/>
            <person name="Edoardo P."/>
            <person name="Giuseppe L.R."/>
            <person name="Gasser R.B."/>
        </authorList>
    </citation>
    <scope>NUCLEOTIDE SEQUENCE [LARGE SCALE GENOMIC DNA]</scope>
    <source>
        <strain evidence="1">ISS3</strain>
    </source>
</reference>
<dbReference type="InParanoid" id="A0A0V1BBI6"/>
<dbReference type="EMBL" id="JYDH01000069">
    <property type="protein sequence ID" value="KRY34310.1"/>
    <property type="molecule type" value="Genomic_DNA"/>
</dbReference>